<proteinExistence type="predicted"/>
<sequence>MATGKKYDIQIKQSNDTWIAQITRQVTSRKTTVSKQQDGFDSEQAARTWAEQALTDFVATLKTRNKRHGVQRKEDDEIKRQRANRRADKTAAAKNQAKELAENRKLNAKLGDDD</sequence>
<dbReference type="Proteomes" id="UP000253083">
    <property type="component" value="Unassembled WGS sequence"/>
</dbReference>
<name>A0A395JS66_9GAMM</name>
<feature type="region of interest" description="Disordered" evidence="1">
    <location>
        <begin position="65"/>
        <end position="114"/>
    </location>
</feature>
<accession>A0A395JS66</accession>
<evidence type="ECO:0000313" key="3">
    <source>
        <dbReference type="Proteomes" id="UP000253083"/>
    </source>
</evidence>
<reference evidence="2 3" key="1">
    <citation type="submission" date="2018-06" db="EMBL/GenBank/DDBJ databases">
        <title>Genomic Encyclopedia of Type Strains, Phase IV (KMG-IV): sequencing the most valuable type-strain genomes for metagenomic binning, comparative biology and taxonomic classification.</title>
        <authorList>
            <person name="Goeker M."/>
        </authorList>
    </citation>
    <scope>NUCLEOTIDE SEQUENCE [LARGE SCALE GENOMIC DNA]</scope>
    <source>
        <strain evidence="2 3">DSM 24032</strain>
    </source>
</reference>
<dbReference type="EMBL" id="QNRT01000001">
    <property type="protein sequence ID" value="RBP53182.1"/>
    <property type="molecule type" value="Genomic_DNA"/>
</dbReference>
<evidence type="ECO:0000313" key="2">
    <source>
        <dbReference type="EMBL" id="RBP53182.1"/>
    </source>
</evidence>
<protein>
    <submittedName>
        <fullName evidence="2">Uncharacterized protein DUF3622</fullName>
    </submittedName>
</protein>
<feature type="compositionally biased region" description="Basic and acidic residues" evidence="1">
    <location>
        <begin position="71"/>
        <end position="105"/>
    </location>
</feature>
<dbReference type="Pfam" id="PF12286">
    <property type="entry name" value="DUF3622"/>
    <property type="match status" value="1"/>
</dbReference>
<comment type="caution">
    <text evidence="2">The sequence shown here is derived from an EMBL/GenBank/DDBJ whole genome shotgun (WGS) entry which is preliminary data.</text>
</comment>
<dbReference type="AlphaFoldDB" id="A0A395JS66"/>
<keyword evidence="3" id="KW-1185">Reference proteome</keyword>
<dbReference type="OrthoDB" id="5905915at2"/>
<dbReference type="InterPro" id="IPR022069">
    <property type="entry name" value="DUF3622"/>
</dbReference>
<organism evidence="2 3">
    <name type="scientific">Arenicella xantha</name>
    <dbReference type="NCBI Taxonomy" id="644221"/>
    <lineage>
        <taxon>Bacteria</taxon>
        <taxon>Pseudomonadati</taxon>
        <taxon>Pseudomonadota</taxon>
        <taxon>Gammaproteobacteria</taxon>
        <taxon>Arenicellales</taxon>
        <taxon>Arenicellaceae</taxon>
        <taxon>Arenicella</taxon>
    </lineage>
</organism>
<dbReference type="RefSeq" id="WP_113952774.1">
    <property type="nucleotide sequence ID" value="NZ_QNRT01000001.1"/>
</dbReference>
<gene>
    <name evidence="2" type="ORF">DFR28_101567</name>
</gene>
<dbReference type="InParanoid" id="A0A395JS66"/>
<evidence type="ECO:0000256" key="1">
    <source>
        <dbReference type="SAM" id="MobiDB-lite"/>
    </source>
</evidence>